<evidence type="ECO:0000313" key="5">
    <source>
        <dbReference type="EMBL" id="TQD38903.1"/>
    </source>
</evidence>
<proteinExistence type="inferred from homology"/>
<comment type="caution">
    <text evidence="5">The sequence shown here is derived from an EMBL/GenBank/DDBJ whole genome shotgun (WGS) entry which is preliminary data.</text>
</comment>
<accession>A0A507ZQU0</accession>
<protein>
    <submittedName>
        <fullName evidence="5">Curlin</fullName>
    </submittedName>
</protein>
<feature type="chain" id="PRO_5021277077" evidence="4">
    <location>
        <begin position="22"/>
        <end position="491"/>
    </location>
</feature>
<sequence length="491" mass="51697">MKKVMLSAAALMIGAIGFAQVSGAPTAQQVPAQAGSAPGANTGESVQNGNDNRVWVRQAGTSQSVYTNQNDGSGMGGNLARVKQTGAVNPNPSISGYLNLADVYQSGSENQSTTWQQGDENNAITRQGQNNDASAGNKALIQQGNNQNAENNFAAIDQDGDDNNALTFQTWDNNDAWTRQMGNENTSYIRQKAGPNGTDGHEAEVEQVGDGNESIVRQELGAGAGNVARTFQSGDDNYAQQDQVTDASSGSAGNSAIIAQGNVTTGYSFDPIWSDLQLVDNVTNGSQTLGSYGGMAFQNQSGHENEADIRQFGDDPNNANYAEQNQSNSGNSGFIVQNLYGSPMGAGNYARQDQSGTNSEAGIAQNGFDHKAYQRQMGDDNIALSTQRGHDNIVNTYQDGDSNRATTAQRGECNQILLVQRGGHSYNVEQNLPGGMPVGMPNGGNVADILQLGPGGDFDLDAIDCELPDMNVPENPQTPGDFTIDQPCVGC</sequence>
<dbReference type="Pfam" id="PF07012">
    <property type="entry name" value="Curlin_rpt"/>
    <property type="match status" value="1"/>
</dbReference>
<name>A0A507ZQU0_9FLAO</name>
<feature type="compositionally biased region" description="Basic and acidic residues" evidence="3">
    <location>
        <begin position="303"/>
        <end position="313"/>
    </location>
</feature>
<dbReference type="GO" id="GO:0007155">
    <property type="term" value="P:cell adhesion"/>
    <property type="evidence" value="ECO:0007669"/>
    <property type="project" value="InterPro"/>
</dbReference>
<keyword evidence="6" id="KW-1185">Reference proteome</keyword>
<evidence type="ECO:0000256" key="2">
    <source>
        <dbReference type="ARBA" id="ARBA00022729"/>
    </source>
</evidence>
<feature type="compositionally biased region" description="Polar residues" evidence="3">
    <location>
        <begin position="317"/>
        <end position="335"/>
    </location>
</feature>
<dbReference type="AlphaFoldDB" id="A0A507ZQU0"/>
<dbReference type="InterPro" id="IPR009742">
    <property type="entry name" value="Curlin_rpt"/>
</dbReference>
<evidence type="ECO:0000256" key="1">
    <source>
        <dbReference type="ARBA" id="ARBA00009766"/>
    </source>
</evidence>
<reference evidence="5 6" key="1">
    <citation type="submission" date="2019-06" db="EMBL/GenBank/DDBJ databases">
        <title>Flavibacter putida gen. nov., sp. nov., a novel marine bacterium of the family Flavobacteriaceae isolated from coastal seawater.</title>
        <authorList>
            <person name="Feng X."/>
        </authorList>
    </citation>
    <scope>NUCLEOTIDE SEQUENCE [LARGE SCALE GENOMIC DNA]</scope>
    <source>
        <strain evidence="5 6">PLHSN227</strain>
    </source>
</reference>
<evidence type="ECO:0000256" key="4">
    <source>
        <dbReference type="SAM" id="SignalP"/>
    </source>
</evidence>
<comment type="similarity">
    <text evidence="1">Belongs to the CsgA/CsgB family.</text>
</comment>
<feature type="region of interest" description="Disordered" evidence="3">
    <location>
        <begin position="293"/>
        <end position="336"/>
    </location>
</feature>
<evidence type="ECO:0000256" key="3">
    <source>
        <dbReference type="SAM" id="MobiDB-lite"/>
    </source>
</evidence>
<evidence type="ECO:0000313" key="6">
    <source>
        <dbReference type="Proteomes" id="UP000317169"/>
    </source>
</evidence>
<dbReference type="OrthoDB" id="931766at2"/>
<keyword evidence="2 4" id="KW-0732">Signal</keyword>
<feature type="signal peptide" evidence="4">
    <location>
        <begin position="1"/>
        <end position="21"/>
    </location>
</feature>
<dbReference type="Proteomes" id="UP000317169">
    <property type="component" value="Unassembled WGS sequence"/>
</dbReference>
<organism evidence="5 6">
    <name type="scientific">Haloflavibacter putidus</name>
    <dbReference type="NCBI Taxonomy" id="2576776"/>
    <lineage>
        <taxon>Bacteria</taxon>
        <taxon>Pseudomonadati</taxon>
        <taxon>Bacteroidota</taxon>
        <taxon>Flavobacteriia</taxon>
        <taxon>Flavobacteriales</taxon>
        <taxon>Flavobacteriaceae</taxon>
        <taxon>Haloflavibacter</taxon>
    </lineage>
</organism>
<dbReference type="GO" id="GO:0009289">
    <property type="term" value="C:pilus"/>
    <property type="evidence" value="ECO:0007669"/>
    <property type="project" value="InterPro"/>
</dbReference>
<gene>
    <name evidence="5" type="ORF">FKR84_07955</name>
</gene>
<dbReference type="EMBL" id="VIAR01000006">
    <property type="protein sequence ID" value="TQD38903.1"/>
    <property type="molecule type" value="Genomic_DNA"/>
</dbReference>